<dbReference type="CDD" id="cd06267">
    <property type="entry name" value="PBP1_LacI_sugar_binding-like"/>
    <property type="match status" value="1"/>
</dbReference>
<evidence type="ECO:0000256" key="3">
    <source>
        <dbReference type="ARBA" id="ARBA00023163"/>
    </source>
</evidence>
<evidence type="ECO:0000313" key="6">
    <source>
        <dbReference type="Proteomes" id="UP001156882"/>
    </source>
</evidence>
<organism evidence="5 6">
    <name type="scientific">Labrys miyagiensis</name>
    <dbReference type="NCBI Taxonomy" id="346912"/>
    <lineage>
        <taxon>Bacteria</taxon>
        <taxon>Pseudomonadati</taxon>
        <taxon>Pseudomonadota</taxon>
        <taxon>Alphaproteobacteria</taxon>
        <taxon>Hyphomicrobiales</taxon>
        <taxon>Xanthobacteraceae</taxon>
        <taxon>Labrys</taxon>
    </lineage>
</organism>
<dbReference type="Gene3D" id="1.10.260.40">
    <property type="entry name" value="lambda repressor-like DNA-binding domains"/>
    <property type="match status" value="1"/>
</dbReference>
<dbReference type="SUPFAM" id="SSF53822">
    <property type="entry name" value="Periplasmic binding protein-like I"/>
    <property type="match status" value="1"/>
</dbReference>
<keyword evidence="3" id="KW-0804">Transcription</keyword>
<dbReference type="CDD" id="cd01392">
    <property type="entry name" value="HTH_LacI"/>
    <property type="match status" value="1"/>
</dbReference>
<dbReference type="PROSITE" id="PS50932">
    <property type="entry name" value="HTH_LACI_2"/>
    <property type="match status" value="1"/>
</dbReference>
<keyword evidence="1" id="KW-0805">Transcription regulation</keyword>
<gene>
    <name evidence="5" type="ORF">GCM10007874_23200</name>
</gene>
<dbReference type="InterPro" id="IPR028082">
    <property type="entry name" value="Peripla_BP_I"/>
</dbReference>
<dbReference type="InterPro" id="IPR046335">
    <property type="entry name" value="LacI/GalR-like_sensor"/>
</dbReference>
<evidence type="ECO:0000256" key="2">
    <source>
        <dbReference type="ARBA" id="ARBA00023125"/>
    </source>
</evidence>
<evidence type="ECO:0000256" key="1">
    <source>
        <dbReference type="ARBA" id="ARBA00023015"/>
    </source>
</evidence>
<accession>A0ABQ6CG91</accession>
<evidence type="ECO:0000259" key="4">
    <source>
        <dbReference type="PROSITE" id="PS50932"/>
    </source>
</evidence>
<feature type="domain" description="HTH lacI-type" evidence="4">
    <location>
        <begin position="1"/>
        <end position="53"/>
    </location>
</feature>
<protein>
    <submittedName>
        <fullName evidence="5">LacI family transcriptional regulator</fullName>
    </submittedName>
</protein>
<dbReference type="PANTHER" id="PTHR30146">
    <property type="entry name" value="LACI-RELATED TRANSCRIPTIONAL REPRESSOR"/>
    <property type="match status" value="1"/>
</dbReference>
<dbReference type="Pfam" id="PF00356">
    <property type="entry name" value="LacI"/>
    <property type="match status" value="1"/>
</dbReference>
<dbReference type="Pfam" id="PF13377">
    <property type="entry name" value="Peripla_BP_3"/>
    <property type="match status" value="1"/>
</dbReference>
<keyword evidence="2" id="KW-0238">DNA-binding</keyword>
<dbReference type="PANTHER" id="PTHR30146:SF109">
    <property type="entry name" value="HTH-TYPE TRANSCRIPTIONAL REGULATOR GALS"/>
    <property type="match status" value="1"/>
</dbReference>
<evidence type="ECO:0000313" key="5">
    <source>
        <dbReference type="EMBL" id="GLS19303.1"/>
    </source>
</evidence>
<proteinExistence type="predicted"/>
<name>A0ABQ6CG91_9HYPH</name>
<dbReference type="InterPro" id="IPR010982">
    <property type="entry name" value="Lambda_DNA-bd_dom_sf"/>
</dbReference>
<dbReference type="EMBL" id="BSPC01000022">
    <property type="protein sequence ID" value="GLS19303.1"/>
    <property type="molecule type" value="Genomic_DNA"/>
</dbReference>
<keyword evidence="6" id="KW-1185">Reference proteome</keyword>
<sequence>MAEFAQLSGISRPTVSKYFNDPSSVRKSIRSKIERALAKYDYRPNLFAVNLNKKRPKIIGVIVPDTSDMFFSEMVRHIEMRCALDGYLVLVLSSRGDPSLEARSVETLLSLKIAGAILAPLGSITDASRMESLKAHIPVVYLDSFLSDGSPFVGTDNDQSIGLITDYLCRTGSPPCFFEMPAVNHNAGERSRAYIRTMERLGFQPEIIRVTSRPDWRFEEIGYSEALDVIDGKGFPSSTVLCANDRIAVGVMAAAFQRGIKVGREADCRLRVAGHDDQPYSRYGCPPLTTVAQNFSRIGTLCVETLLAKVEGAGTTPGAPQQFRLEAQLMMRASA</sequence>
<dbReference type="Proteomes" id="UP001156882">
    <property type="component" value="Unassembled WGS sequence"/>
</dbReference>
<comment type="caution">
    <text evidence="5">The sequence shown here is derived from an EMBL/GenBank/DDBJ whole genome shotgun (WGS) entry which is preliminary data.</text>
</comment>
<reference evidence="6" key="1">
    <citation type="journal article" date="2019" name="Int. J. Syst. Evol. Microbiol.">
        <title>The Global Catalogue of Microorganisms (GCM) 10K type strain sequencing project: providing services to taxonomists for standard genome sequencing and annotation.</title>
        <authorList>
            <consortium name="The Broad Institute Genomics Platform"/>
            <consortium name="The Broad Institute Genome Sequencing Center for Infectious Disease"/>
            <person name="Wu L."/>
            <person name="Ma J."/>
        </authorList>
    </citation>
    <scope>NUCLEOTIDE SEQUENCE [LARGE SCALE GENOMIC DNA]</scope>
    <source>
        <strain evidence="6">NBRC 101365</strain>
    </source>
</reference>
<dbReference type="Gene3D" id="3.40.50.2300">
    <property type="match status" value="2"/>
</dbReference>
<dbReference type="SUPFAM" id="SSF47413">
    <property type="entry name" value="lambda repressor-like DNA-binding domains"/>
    <property type="match status" value="1"/>
</dbReference>
<dbReference type="InterPro" id="IPR000843">
    <property type="entry name" value="HTH_LacI"/>
</dbReference>
<dbReference type="SMART" id="SM00354">
    <property type="entry name" value="HTH_LACI"/>
    <property type="match status" value="1"/>
</dbReference>